<comment type="caution">
    <text evidence="1">The sequence shown here is derived from an EMBL/GenBank/DDBJ whole genome shotgun (WGS) entry which is preliminary data.</text>
</comment>
<organism evidence="1 2">
    <name type="scientific">Sinosporangium siamense</name>
    <dbReference type="NCBI Taxonomy" id="1367973"/>
    <lineage>
        <taxon>Bacteria</taxon>
        <taxon>Bacillati</taxon>
        <taxon>Actinomycetota</taxon>
        <taxon>Actinomycetes</taxon>
        <taxon>Streptosporangiales</taxon>
        <taxon>Streptosporangiaceae</taxon>
        <taxon>Sinosporangium</taxon>
    </lineage>
</organism>
<gene>
    <name evidence="1" type="ORF">Ssi02_60160</name>
</gene>
<dbReference type="EMBL" id="BOOW01000038">
    <property type="protein sequence ID" value="GII95785.1"/>
    <property type="molecule type" value="Genomic_DNA"/>
</dbReference>
<sequence length="79" mass="8259">MGLGEVAVGMGSAGAGVPDSVGEDACVPPHAAAVAARHTRTSAPVTRGSLAVFVDKREYRMRQFMRCVTVTSRRVIKSA</sequence>
<evidence type="ECO:0000313" key="1">
    <source>
        <dbReference type="EMBL" id="GII95785.1"/>
    </source>
</evidence>
<proteinExistence type="predicted"/>
<protein>
    <submittedName>
        <fullName evidence="1">Uncharacterized protein</fullName>
    </submittedName>
</protein>
<dbReference type="Proteomes" id="UP000606172">
    <property type="component" value="Unassembled WGS sequence"/>
</dbReference>
<dbReference type="AlphaFoldDB" id="A0A919RL17"/>
<name>A0A919RL17_9ACTN</name>
<evidence type="ECO:0000313" key="2">
    <source>
        <dbReference type="Proteomes" id="UP000606172"/>
    </source>
</evidence>
<accession>A0A919RL17</accession>
<reference evidence="1" key="1">
    <citation type="submission" date="2021-01" db="EMBL/GenBank/DDBJ databases">
        <title>Whole genome shotgun sequence of Sinosporangium siamense NBRC 109515.</title>
        <authorList>
            <person name="Komaki H."/>
            <person name="Tamura T."/>
        </authorList>
    </citation>
    <scope>NUCLEOTIDE SEQUENCE</scope>
    <source>
        <strain evidence="1">NBRC 109515</strain>
    </source>
</reference>
<keyword evidence="2" id="KW-1185">Reference proteome</keyword>